<dbReference type="STRING" id="64571.A0A1Y2G879"/>
<dbReference type="GeneID" id="33561769"/>
<evidence type="ECO:0000259" key="1">
    <source>
        <dbReference type="Pfam" id="PF24544"/>
    </source>
</evidence>
<reference evidence="3 4" key="1">
    <citation type="submission" date="2016-07" db="EMBL/GenBank/DDBJ databases">
        <title>Pervasive Adenine N6-methylation of Active Genes in Fungi.</title>
        <authorList>
            <consortium name="DOE Joint Genome Institute"/>
            <person name="Mondo S.J."/>
            <person name="Dannebaum R.O."/>
            <person name="Kuo R.C."/>
            <person name="Labutti K."/>
            <person name="Haridas S."/>
            <person name="Kuo A."/>
            <person name="Salamov A."/>
            <person name="Ahrendt S.R."/>
            <person name="Lipzen A."/>
            <person name="Sullivan W."/>
            <person name="Andreopoulos W.B."/>
            <person name="Clum A."/>
            <person name="Lindquist E."/>
            <person name="Daum C."/>
            <person name="Ramamoorthy G.K."/>
            <person name="Gryganskyi A."/>
            <person name="Culley D."/>
            <person name="Magnuson J.K."/>
            <person name="James T.Y."/>
            <person name="O'Malley M.A."/>
            <person name="Stajich J.E."/>
            <person name="Spatafora J.W."/>
            <person name="Visel A."/>
            <person name="Grigoriev I.V."/>
        </authorList>
    </citation>
    <scope>NUCLEOTIDE SEQUENCE [LARGE SCALE GENOMIC DNA]</scope>
    <source>
        <strain evidence="3 4">NRRL 3116</strain>
    </source>
</reference>
<organism evidence="3 4">
    <name type="scientific">Lobosporangium transversale</name>
    <dbReference type="NCBI Taxonomy" id="64571"/>
    <lineage>
        <taxon>Eukaryota</taxon>
        <taxon>Fungi</taxon>
        <taxon>Fungi incertae sedis</taxon>
        <taxon>Mucoromycota</taxon>
        <taxon>Mortierellomycotina</taxon>
        <taxon>Mortierellomycetes</taxon>
        <taxon>Mortierellales</taxon>
        <taxon>Mortierellaceae</taxon>
        <taxon>Lobosporangium</taxon>
    </lineage>
</organism>
<dbReference type="Pfam" id="PF24545">
    <property type="entry name" value="Ig_TPPC8_1st"/>
    <property type="match status" value="1"/>
</dbReference>
<evidence type="ECO:0000313" key="4">
    <source>
        <dbReference type="Proteomes" id="UP000193648"/>
    </source>
</evidence>
<dbReference type="InterPro" id="IPR058538">
    <property type="entry name" value="Ig_TPPC8_2nd"/>
</dbReference>
<protein>
    <submittedName>
        <fullName evidence="3">Uncharacterized protein</fullName>
    </submittedName>
</protein>
<dbReference type="PANTHER" id="PTHR12975:SF6">
    <property type="entry name" value="TRAFFICKING PROTEIN PARTICLE COMPLEX SUBUNIT 8"/>
    <property type="match status" value="1"/>
</dbReference>
<proteinExistence type="predicted"/>
<dbReference type="RefSeq" id="XP_021876308.1">
    <property type="nucleotide sequence ID" value="XM_022019925.1"/>
</dbReference>
<accession>A0A1Y2G879</accession>
<dbReference type="Proteomes" id="UP000193648">
    <property type="component" value="Unassembled WGS sequence"/>
</dbReference>
<feature type="domain" description="TPPC8 first Ig-like" evidence="2">
    <location>
        <begin position="129"/>
        <end position="297"/>
    </location>
</feature>
<comment type="caution">
    <text evidence="3">The sequence shown here is derived from an EMBL/GenBank/DDBJ whole genome shotgun (WGS) entry which is preliminary data.</text>
</comment>
<dbReference type="InterPro" id="IPR024420">
    <property type="entry name" value="TRAPP_III_complex_Trs85"/>
</dbReference>
<dbReference type="OrthoDB" id="203724at2759"/>
<dbReference type="InParanoid" id="A0A1Y2G879"/>
<gene>
    <name evidence="3" type="ORF">BCR41DRAFT_206462</name>
</gene>
<dbReference type="GO" id="GO:1990072">
    <property type="term" value="C:TRAPPIII protein complex"/>
    <property type="evidence" value="ECO:0007669"/>
    <property type="project" value="TreeGrafter"/>
</dbReference>
<keyword evidence="4" id="KW-1185">Reference proteome</keyword>
<dbReference type="AlphaFoldDB" id="A0A1Y2G879"/>
<sequence length="489" mass="54203">MAASLVYEGKGWALADDHISCALGRQSFQLGKSEEVLEHYKKLLRESRQTPQQQAVYMKEFLSVYRDYTNKTEADPLRETFPDFPLPVVLGSTARILLSTSQSTTEDSEAWTELESGIQSSSSSAGGRTVSTVGEYILATINVKNPLQIPLILTDVILGCEHSTSTTTFTVPVDAAEEAHLALYDQQSPSFEGKVSFNAFDCDRIDRVILEPGQTRTLTFEILPKKEGQIRVMGLHCNVEGQVHAYKDIVKRGKRLNKTKEQMMSMVYEEDKSLVILVAPEMPLLDVQFHSSPEMLLSGEVCEISLEIKNRGKKGLKNLTVRMSHPTFFCIGEQRDTGDLGLYNKGDGNRAVEIVQVDNSLQHSTAHRILGTVLAPGESIKIPSWLRGEKIGKHNFLFLFSYESEQEGTAMGTRTLRHAVAAQVLPSLKINAFTRPSTKGLNEFILGIETENLQTVPVFEFLQISSMSASWVIEAVGKSDASSNSIHVL</sequence>
<evidence type="ECO:0000259" key="2">
    <source>
        <dbReference type="Pfam" id="PF24545"/>
    </source>
</evidence>
<dbReference type="Pfam" id="PF24544">
    <property type="entry name" value="Ig_TPPC8_2nd"/>
    <property type="match status" value="1"/>
</dbReference>
<dbReference type="InterPro" id="IPR058541">
    <property type="entry name" value="Ig_TPPC8_1st"/>
</dbReference>
<dbReference type="EMBL" id="MCFF01000060">
    <property type="protein sequence ID" value="ORZ04031.1"/>
    <property type="molecule type" value="Genomic_DNA"/>
</dbReference>
<dbReference type="PANTHER" id="PTHR12975">
    <property type="entry name" value="TRANSPORT PROTEIN TRAPP"/>
    <property type="match status" value="1"/>
</dbReference>
<feature type="domain" description="TPPC8 second Ig-like" evidence="1">
    <location>
        <begin position="299"/>
        <end position="416"/>
    </location>
</feature>
<evidence type="ECO:0000313" key="3">
    <source>
        <dbReference type="EMBL" id="ORZ04031.1"/>
    </source>
</evidence>
<name>A0A1Y2G879_9FUNG</name>